<reference evidence="2 3" key="1">
    <citation type="submission" date="2022-06" db="EMBL/GenBank/DDBJ databases">
        <title>Ideonella sp. NS12-5 Genome sequencing and assembly.</title>
        <authorList>
            <person name="Jung Y."/>
        </authorList>
    </citation>
    <scope>NUCLEOTIDE SEQUENCE [LARGE SCALE GENOMIC DNA]</scope>
    <source>
        <strain evidence="2 3">NS12-5</strain>
    </source>
</reference>
<evidence type="ECO:0000313" key="3">
    <source>
        <dbReference type="Proteomes" id="UP001204851"/>
    </source>
</evidence>
<evidence type="ECO:0000259" key="1">
    <source>
        <dbReference type="PROSITE" id="PS50994"/>
    </source>
</evidence>
<dbReference type="InterPro" id="IPR025948">
    <property type="entry name" value="HTH-like_dom"/>
</dbReference>
<organism evidence="2 3">
    <name type="scientific">Ideonella oryzae</name>
    <dbReference type="NCBI Taxonomy" id="2937441"/>
    <lineage>
        <taxon>Bacteria</taxon>
        <taxon>Pseudomonadati</taxon>
        <taxon>Pseudomonadota</taxon>
        <taxon>Betaproteobacteria</taxon>
        <taxon>Burkholderiales</taxon>
        <taxon>Sphaerotilaceae</taxon>
        <taxon>Ideonella</taxon>
    </lineage>
</organism>
<dbReference type="Pfam" id="PF01527">
    <property type="entry name" value="HTH_Tnp_1"/>
    <property type="match status" value="1"/>
</dbReference>
<accession>A0ABT1BTH6</accession>
<protein>
    <submittedName>
        <fullName evidence="2">IS3 family transposase</fullName>
    </submittedName>
</protein>
<dbReference type="Proteomes" id="UP001204851">
    <property type="component" value="Unassembled WGS sequence"/>
</dbReference>
<dbReference type="InterPro" id="IPR002514">
    <property type="entry name" value="Transposase_8"/>
</dbReference>
<dbReference type="InterPro" id="IPR009057">
    <property type="entry name" value="Homeodomain-like_sf"/>
</dbReference>
<name>A0ABT1BTH6_9BURK</name>
<dbReference type="InterPro" id="IPR048020">
    <property type="entry name" value="Transpos_IS3"/>
</dbReference>
<dbReference type="NCBIfam" id="NF033516">
    <property type="entry name" value="transpos_IS3"/>
    <property type="match status" value="1"/>
</dbReference>
<dbReference type="Gene3D" id="3.30.420.10">
    <property type="entry name" value="Ribonuclease H-like superfamily/Ribonuclease H"/>
    <property type="match status" value="1"/>
</dbReference>
<keyword evidence="3" id="KW-1185">Reference proteome</keyword>
<dbReference type="InterPro" id="IPR001584">
    <property type="entry name" value="Integrase_cat-core"/>
</dbReference>
<dbReference type="Pfam" id="PF13683">
    <property type="entry name" value="rve_3"/>
    <property type="match status" value="1"/>
</dbReference>
<dbReference type="PANTHER" id="PTHR47515">
    <property type="entry name" value="LOW CALCIUM RESPONSE LOCUS PROTEIN T"/>
    <property type="match status" value="1"/>
</dbReference>
<evidence type="ECO:0000313" key="2">
    <source>
        <dbReference type="EMBL" id="MCO5978862.1"/>
    </source>
</evidence>
<dbReference type="PANTHER" id="PTHR47515:SF2">
    <property type="entry name" value="INTEGRASE CORE DOMAIN PROTEIN"/>
    <property type="match status" value="1"/>
</dbReference>
<dbReference type="InterPro" id="IPR036397">
    <property type="entry name" value="RNaseH_sf"/>
</dbReference>
<dbReference type="PROSITE" id="PS50994">
    <property type="entry name" value="INTEGRASE"/>
    <property type="match status" value="1"/>
</dbReference>
<proteinExistence type="predicted"/>
<sequence length="375" mass="42808">MRKSKFTESQIVAILKEGEAGVPVAEVCRKHGISSPTYYAWKSKYAGATVSDLTRMRELEAENARLKRMYADLALENAAIKDVLGKKILTPSAKRQAVAVMVTEHRLSIQRACRATGLSRAAYYKVPPLPQEKDAEVIDALNGVVERNGRWGFWKCFDRLRLDGRAWNHKRVWRVYCELGLNIPRRTKRRIPKREPVPLAAGSLVNQGWALDFMHDVLYDGRRFRTLNVIDEANREALAIQVAQSLPASMLIRTMDRLVDWYGAPLSIRMDNGPEMTSHDFVEWAQRKGIALNYIEPGEPNQNAYIERFNRTFRTEVLDAYLFNSIEQVQAIADDWLTQYNEYRPHDALGGVPPKQFMPRLITTTAADSRNQLSA</sequence>
<feature type="domain" description="Integrase catalytic" evidence="1">
    <location>
        <begin position="194"/>
        <end position="361"/>
    </location>
</feature>
<gene>
    <name evidence="2" type="ORF">M0L44_19360</name>
</gene>
<dbReference type="InterPro" id="IPR012337">
    <property type="entry name" value="RNaseH-like_sf"/>
</dbReference>
<dbReference type="SUPFAM" id="SSF53098">
    <property type="entry name" value="Ribonuclease H-like"/>
    <property type="match status" value="1"/>
</dbReference>
<dbReference type="SUPFAM" id="SSF46689">
    <property type="entry name" value="Homeodomain-like"/>
    <property type="match status" value="1"/>
</dbReference>
<dbReference type="Pfam" id="PF13276">
    <property type="entry name" value="HTH_21"/>
    <property type="match status" value="1"/>
</dbReference>
<comment type="caution">
    <text evidence="2">The sequence shown here is derived from an EMBL/GenBank/DDBJ whole genome shotgun (WGS) entry which is preliminary data.</text>
</comment>
<dbReference type="EMBL" id="JAMXMC010000013">
    <property type="protein sequence ID" value="MCO5978862.1"/>
    <property type="molecule type" value="Genomic_DNA"/>
</dbReference>